<dbReference type="InterPro" id="IPR011010">
    <property type="entry name" value="DNA_brk_join_enz"/>
</dbReference>
<dbReference type="InterPro" id="IPR013762">
    <property type="entry name" value="Integrase-like_cat_sf"/>
</dbReference>
<evidence type="ECO:0000256" key="1">
    <source>
        <dbReference type="ARBA" id="ARBA00023172"/>
    </source>
</evidence>
<feature type="domain" description="Tyr recombinase" evidence="2">
    <location>
        <begin position="64"/>
        <end position="273"/>
    </location>
</feature>
<keyword evidence="1" id="KW-0233">DNA recombination</keyword>
<dbReference type="eggNOG" id="COG0582">
    <property type="taxonomic scope" value="Bacteria"/>
</dbReference>
<dbReference type="Proteomes" id="UP000029914">
    <property type="component" value="Chromosome"/>
</dbReference>
<evidence type="ECO:0000259" key="2">
    <source>
        <dbReference type="PROSITE" id="PS51898"/>
    </source>
</evidence>
<dbReference type="GO" id="GO:0015074">
    <property type="term" value="P:DNA integration"/>
    <property type="evidence" value="ECO:0007669"/>
    <property type="project" value="InterPro"/>
</dbReference>
<proteinExistence type="predicted"/>
<protein>
    <recommendedName>
        <fullName evidence="2">Tyr recombinase domain-containing protein</fullName>
    </recommendedName>
</protein>
<dbReference type="KEGG" id="cdo:CDOO_03885"/>
<name>A0A097IEC7_9CORY</name>
<dbReference type="Pfam" id="PF00589">
    <property type="entry name" value="Phage_integrase"/>
    <property type="match status" value="1"/>
</dbReference>
<dbReference type="Gene3D" id="1.10.443.10">
    <property type="entry name" value="Intergrase catalytic core"/>
    <property type="match status" value="1"/>
</dbReference>
<evidence type="ECO:0000313" key="4">
    <source>
        <dbReference type="Proteomes" id="UP000029914"/>
    </source>
</evidence>
<sequence>MRFRTLEHALQDIAARHGSESGRQARTVLSKYVLDQLLREGLVEHNPLRGVSIDLGTVSKSKKPASHALTDTDYDRVVNHLITRDTDRPLPPGTDRRGSSLARHERAVALALLQAGTGLRITEALALTRADLSESGGRLAVPVSADVSKTHRSRTVPILDARVEAWHRARLDTLPAAASTPIISAPGDLASPWRTDNAVKTSKALYLSVGADLGSEAISAMRSHAWRTVLNNRAIARGVGPDVRAAFFGHDPAMNAASYTDLTDIEGMTRALRTE</sequence>
<gene>
    <name evidence="3" type="ORF">CDOO_03885</name>
</gene>
<dbReference type="InterPro" id="IPR002104">
    <property type="entry name" value="Integrase_catalytic"/>
</dbReference>
<dbReference type="GO" id="GO:0003677">
    <property type="term" value="F:DNA binding"/>
    <property type="evidence" value="ECO:0007669"/>
    <property type="project" value="InterPro"/>
</dbReference>
<reference evidence="3 4" key="1">
    <citation type="submission" date="2013-09" db="EMBL/GenBank/DDBJ databases">
        <title>Complete genome sequence of Corynebacterium doosanense CAU 212(T) (=DSM 45436(T)), isolated from activated sludge.</title>
        <authorList>
            <person name="Schaffert L."/>
            <person name="Albersmeier A."/>
            <person name="Kalinowski J."/>
            <person name="Ruckert C."/>
        </authorList>
    </citation>
    <scope>NUCLEOTIDE SEQUENCE [LARGE SCALE GENOMIC DNA]</scope>
    <source>
        <strain evidence="3 4">CAU 212</strain>
    </source>
</reference>
<dbReference type="AlphaFoldDB" id="A0A097IEC7"/>
<accession>A0A097IEC7</accession>
<dbReference type="EMBL" id="CP006764">
    <property type="protein sequence ID" value="AIT60484.1"/>
    <property type="molecule type" value="Genomic_DNA"/>
</dbReference>
<dbReference type="SUPFAM" id="SSF56349">
    <property type="entry name" value="DNA breaking-rejoining enzymes"/>
    <property type="match status" value="1"/>
</dbReference>
<keyword evidence="4" id="KW-1185">Reference proteome</keyword>
<dbReference type="GO" id="GO:0006310">
    <property type="term" value="P:DNA recombination"/>
    <property type="evidence" value="ECO:0007669"/>
    <property type="project" value="UniProtKB-KW"/>
</dbReference>
<dbReference type="PROSITE" id="PS51898">
    <property type="entry name" value="TYR_RECOMBINASE"/>
    <property type="match status" value="1"/>
</dbReference>
<evidence type="ECO:0000313" key="3">
    <source>
        <dbReference type="EMBL" id="AIT60484.1"/>
    </source>
</evidence>
<dbReference type="HOGENOM" id="CLU_056892_0_0_11"/>
<organism evidence="3 4">
    <name type="scientific">Corynebacterium doosanense CAU 212 = DSM 45436</name>
    <dbReference type="NCBI Taxonomy" id="558173"/>
    <lineage>
        <taxon>Bacteria</taxon>
        <taxon>Bacillati</taxon>
        <taxon>Actinomycetota</taxon>
        <taxon>Actinomycetes</taxon>
        <taxon>Mycobacteriales</taxon>
        <taxon>Corynebacteriaceae</taxon>
        <taxon>Corynebacterium</taxon>
    </lineage>
</organism>